<evidence type="ECO:0000313" key="4">
    <source>
        <dbReference type="EMBL" id="MPY56381.1"/>
    </source>
</evidence>
<dbReference type="InterPro" id="IPR036271">
    <property type="entry name" value="Tet_transcr_reg_TetR-rel_C_sf"/>
</dbReference>
<dbReference type="GO" id="GO:0003700">
    <property type="term" value="F:DNA-binding transcription factor activity"/>
    <property type="evidence" value="ECO:0007669"/>
    <property type="project" value="TreeGrafter"/>
</dbReference>
<evidence type="ECO:0000256" key="1">
    <source>
        <dbReference type="ARBA" id="ARBA00023125"/>
    </source>
</evidence>
<dbReference type="SUPFAM" id="SSF46689">
    <property type="entry name" value="Homeodomain-like"/>
    <property type="match status" value="1"/>
</dbReference>
<dbReference type="PRINTS" id="PR00455">
    <property type="entry name" value="HTHTETR"/>
</dbReference>
<sequence>MQQPLAPGEKASASATRHWEGHSSVYGLTMTPTPAPGRTVLQDDSAERILDAAAALFIEGGYEGTSVSSIAKSTGMTAAALYWHFPSKIDILFAVLERDVREGYAEVEKAVRSQEPRQRLREYVDAFVRQQIREAETRNFSYSTLISSLPQELRQEMLKLGAPYIDLLRGILTSGREAGVFEFADVRVTAFAISTMCEYVFTWFRANRSLSQDAVCALYTDLAVRMVSTPPAL</sequence>
<dbReference type="EMBL" id="VJZC01000014">
    <property type="protein sequence ID" value="MPY56381.1"/>
    <property type="molecule type" value="Genomic_DNA"/>
</dbReference>
<dbReference type="InterPro" id="IPR009057">
    <property type="entry name" value="Homeodomain-like_sf"/>
</dbReference>
<dbReference type="RefSeq" id="WP_152769850.1">
    <property type="nucleotide sequence ID" value="NZ_VJZC01000014.1"/>
</dbReference>
<accession>A0A5N8XA56</accession>
<protein>
    <submittedName>
        <fullName evidence="4">TetR/AcrR family transcriptional regulator</fullName>
    </submittedName>
</protein>
<organism evidence="4 5">
    <name type="scientific">Streptomyces spongiae</name>
    <dbReference type="NCBI Taxonomy" id="565072"/>
    <lineage>
        <taxon>Bacteria</taxon>
        <taxon>Bacillati</taxon>
        <taxon>Actinomycetota</taxon>
        <taxon>Actinomycetes</taxon>
        <taxon>Kitasatosporales</taxon>
        <taxon>Streptomycetaceae</taxon>
        <taxon>Streptomyces</taxon>
    </lineage>
</organism>
<feature type="domain" description="HTH tetR-type" evidence="3">
    <location>
        <begin position="43"/>
        <end position="103"/>
    </location>
</feature>
<feature type="DNA-binding region" description="H-T-H motif" evidence="2">
    <location>
        <begin position="66"/>
        <end position="85"/>
    </location>
</feature>
<dbReference type="GO" id="GO:0000976">
    <property type="term" value="F:transcription cis-regulatory region binding"/>
    <property type="evidence" value="ECO:0007669"/>
    <property type="project" value="TreeGrafter"/>
</dbReference>
<dbReference type="InterPro" id="IPR050109">
    <property type="entry name" value="HTH-type_TetR-like_transc_reg"/>
</dbReference>
<proteinExistence type="predicted"/>
<dbReference type="Gene3D" id="1.10.357.10">
    <property type="entry name" value="Tetracycline Repressor, domain 2"/>
    <property type="match status" value="1"/>
</dbReference>
<dbReference type="Pfam" id="PF17932">
    <property type="entry name" value="TetR_C_24"/>
    <property type="match status" value="1"/>
</dbReference>
<dbReference type="AlphaFoldDB" id="A0A5N8XA56"/>
<dbReference type="Proteomes" id="UP000400924">
    <property type="component" value="Unassembled WGS sequence"/>
</dbReference>
<gene>
    <name evidence="4" type="ORF">FNH08_04075</name>
</gene>
<comment type="caution">
    <text evidence="4">The sequence shown here is derived from an EMBL/GenBank/DDBJ whole genome shotgun (WGS) entry which is preliminary data.</text>
</comment>
<evidence type="ECO:0000256" key="2">
    <source>
        <dbReference type="PROSITE-ProRule" id="PRU00335"/>
    </source>
</evidence>
<evidence type="ECO:0000259" key="3">
    <source>
        <dbReference type="PROSITE" id="PS50977"/>
    </source>
</evidence>
<dbReference type="PANTHER" id="PTHR30055">
    <property type="entry name" value="HTH-TYPE TRANSCRIPTIONAL REGULATOR RUTR"/>
    <property type="match status" value="1"/>
</dbReference>
<dbReference type="PROSITE" id="PS50977">
    <property type="entry name" value="HTH_TETR_2"/>
    <property type="match status" value="1"/>
</dbReference>
<dbReference type="Pfam" id="PF00440">
    <property type="entry name" value="TetR_N"/>
    <property type="match status" value="1"/>
</dbReference>
<evidence type="ECO:0000313" key="5">
    <source>
        <dbReference type="Proteomes" id="UP000400924"/>
    </source>
</evidence>
<dbReference type="InterPro" id="IPR041490">
    <property type="entry name" value="KstR2_TetR_C"/>
</dbReference>
<dbReference type="PANTHER" id="PTHR30055:SF200">
    <property type="entry name" value="HTH-TYPE TRANSCRIPTIONAL REPRESSOR BDCR"/>
    <property type="match status" value="1"/>
</dbReference>
<keyword evidence="5" id="KW-1185">Reference proteome</keyword>
<name>A0A5N8XA56_9ACTN</name>
<dbReference type="OrthoDB" id="1669699at2"/>
<dbReference type="SUPFAM" id="SSF48498">
    <property type="entry name" value="Tetracyclin repressor-like, C-terminal domain"/>
    <property type="match status" value="1"/>
</dbReference>
<keyword evidence="1 2" id="KW-0238">DNA-binding</keyword>
<reference evidence="4 5" key="1">
    <citation type="submission" date="2019-07" db="EMBL/GenBank/DDBJ databases">
        <title>New species of Amycolatopsis and Streptomyces.</title>
        <authorList>
            <person name="Duangmal K."/>
            <person name="Teo W.F.A."/>
            <person name="Lipun K."/>
        </authorList>
    </citation>
    <scope>NUCLEOTIDE SEQUENCE [LARGE SCALE GENOMIC DNA]</scope>
    <source>
        <strain evidence="4 5">NBRC 106415</strain>
    </source>
</reference>
<dbReference type="InterPro" id="IPR001647">
    <property type="entry name" value="HTH_TetR"/>
</dbReference>